<accession>A0ABT0VGK2</accession>
<dbReference type="Proteomes" id="UP001057481">
    <property type="component" value="Unassembled WGS sequence"/>
</dbReference>
<protein>
    <submittedName>
        <fullName evidence="1">Uncharacterized protein</fullName>
    </submittedName>
</protein>
<name>A0ABT0VGK2_9LACO</name>
<evidence type="ECO:0000313" key="1">
    <source>
        <dbReference type="EMBL" id="MCM2436963.1"/>
    </source>
</evidence>
<dbReference type="EMBL" id="JAGMVS010000043">
    <property type="protein sequence ID" value="MCM2436963.1"/>
    <property type="molecule type" value="Genomic_DNA"/>
</dbReference>
<dbReference type="RefSeq" id="WP_205144146.1">
    <property type="nucleotide sequence ID" value="NZ_JAFBDN010000021.1"/>
</dbReference>
<proteinExistence type="predicted"/>
<organism evidence="1 2">
    <name type="scientific">Periweissella beninensis</name>
    <dbReference type="NCBI Taxonomy" id="504936"/>
    <lineage>
        <taxon>Bacteria</taxon>
        <taxon>Bacillati</taxon>
        <taxon>Bacillota</taxon>
        <taxon>Bacilli</taxon>
        <taxon>Lactobacillales</taxon>
        <taxon>Lactobacillaceae</taxon>
        <taxon>Periweissella</taxon>
    </lineage>
</organism>
<keyword evidence="2" id="KW-1185">Reference proteome</keyword>
<evidence type="ECO:0000313" key="2">
    <source>
        <dbReference type="Proteomes" id="UP001057481"/>
    </source>
</evidence>
<comment type="caution">
    <text evidence="1">The sequence shown here is derived from an EMBL/GenBank/DDBJ whole genome shotgun (WGS) entry which is preliminary data.</text>
</comment>
<reference evidence="1" key="1">
    <citation type="submission" date="2021-04" db="EMBL/GenBank/DDBJ databases">
        <title>Taxonomic assessment of Weissella genus.</title>
        <authorList>
            <person name="Fanelli F."/>
            <person name="Chieffi D."/>
            <person name="Dell'Aquila A."/>
            <person name="Gyu-Sung C."/>
            <person name="Franz C.M.A.P."/>
            <person name="Fusco V."/>
        </authorList>
    </citation>
    <scope>NUCLEOTIDE SEQUENCE</scope>
    <source>
        <strain evidence="1">LMG 25373</strain>
    </source>
</reference>
<gene>
    <name evidence="1" type="ORF">KAK10_03330</name>
</gene>
<sequence length="66" mass="7546">MQIREIKDNQLAAKNVGVLIKAAVGPMAETLTGFDDKKQTKQQAVLTKRFWCKINKIVFVIHWDDC</sequence>